<dbReference type="Proteomes" id="UP000298663">
    <property type="component" value="Unassembled WGS sequence"/>
</dbReference>
<sequence length="90" mass="10626">MLLTDVRFHLMYQVLVTRVNWVILNLWVLRCSLWRLDPDHVGRKPEVLLKGGVNLTCEYERSFLKRVIRLGFRKVLSLAVFLILVISFKA</sequence>
<evidence type="ECO:0000256" key="1">
    <source>
        <dbReference type="SAM" id="Phobius"/>
    </source>
</evidence>
<reference evidence="2 3" key="1">
    <citation type="journal article" date="2015" name="Genome Biol.">
        <title>Comparative genomics of Steinernema reveals deeply conserved gene regulatory networks.</title>
        <authorList>
            <person name="Dillman A.R."/>
            <person name="Macchietto M."/>
            <person name="Porter C.F."/>
            <person name="Rogers A."/>
            <person name="Williams B."/>
            <person name="Antoshechkin I."/>
            <person name="Lee M.M."/>
            <person name="Goodwin Z."/>
            <person name="Lu X."/>
            <person name="Lewis E.E."/>
            <person name="Goodrich-Blair H."/>
            <person name="Stock S.P."/>
            <person name="Adams B.J."/>
            <person name="Sternberg P.W."/>
            <person name="Mortazavi A."/>
        </authorList>
    </citation>
    <scope>NUCLEOTIDE SEQUENCE [LARGE SCALE GENOMIC DNA]</scope>
    <source>
        <strain evidence="2 3">ALL</strain>
    </source>
</reference>
<keyword evidence="1" id="KW-1133">Transmembrane helix</keyword>
<keyword evidence="3" id="KW-1185">Reference proteome</keyword>
<keyword evidence="1" id="KW-0472">Membrane</keyword>
<protein>
    <submittedName>
        <fullName evidence="2">Uncharacterized protein</fullName>
    </submittedName>
</protein>
<organism evidence="2 3">
    <name type="scientific">Steinernema carpocapsae</name>
    <name type="common">Entomopathogenic nematode</name>
    <dbReference type="NCBI Taxonomy" id="34508"/>
    <lineage>
        <taxon>Eukaryota</taxon>
        <taxon>Metazoa</taxon>
        <taxon>Ecdysozoa</taxon>
        <taxon>Nematoda</taxon>
        <taxon>Chromadorea</taxon>
        <taxon>Rhabditida</taxon>
        <taxon>Tylenchina</taxon>
        <taxon>Panagrolaimomorpha</taxon>
        <taxon>Strongyloidoidea</taxon>
        <taxon>Steinernematidae</taxon>
        <taxon>Steinernema</taxon>
    </lineage>
</organism>
<gene>
    <name evidence="2" type="ORF">L596_001914</name>
</gene>
<comment type="caution">
    <text evidence="2">The sequence shown here is derived from an EMBL/GenBank/DDBJ whole genome shotgun (WGS) entry which is preliminary data.</text>
</comment>
<accession>A0A4U8URK4</accession>
<dbReference type="EMBL" id="AZBU02000001">
    <property type="protein sequence ID" value="TMS34288.1"/>
    <property type="molecule type" value="Genomic_DNA"/>
</dbReference>
<dbReference type="AlphaFoldDB" id="A0A4U8URK4"/>
<feature type="transmembrane region" description="Helical" evidence="1">
    <location>
        <begin position="70"/>
        <end position="88"/>
    </location>
</feature>
<name>A0A4U8URK4_STECR</name>
<keyword evidence="1" id="KW-0812">Transmembrane</keyword>
<evidence type="ECO:0000313" key="3">
    <source>
        <dbReference type="Proteomes" id="UP000298663"/>
    </source>
</evidence>
<evidence type="ECO:0000313" key="2">
    <source>
        <dbReference type="EMBL" id="TMS34288.1"/>
    </source>
</evidence>
<reference evidence="2 3" key="2">
    <citation type="journal article" date="2019" name="G3 (Bethesda)">
        <title>Hybrid Assembly of the Genome of the Entomopathogenic Nematode Steinernema carpocapsae Identifies the X-Chromosome.</title>
        <authorList>
            <person name="Serra L."/>
            <person name="Macchietto M."/>
            <person name="Macias-Munoz A."/>
            <person name="McGill C.J."/>
            <person name="Rodriguez I.M."/>
            <person name="Rodriguez B."/>
            <person name="Murad R."/>
            <person name="Mortazavi A."/>
        </authorList>
    </citation>
    <scope>NUCLEOTIDE SEQUENCE [LARGE SCALE GENOMIC DNA]</scope>
    <source>
        <strain evidence="2 3">ALL</strain>
    </source>
</reference>
<proteinExistence type="predicted"/>
<feature type="transmembrane region" description="Helical" evidence="1">
    <location>
        <begin position="12"/>
        <end position="29"/>
    </location>
</feature>